<protein>
    <submittedName>
        <fullName evidence="2">Uncharacterized protein</fullName>
    </submittedName>
</protein>
<dbReference type="AlphaFoldDB" id="A0A9Q3EAN7"/>
<feature type="compositionally biased region" description="Polar residues" evidence="1">
    <location>
        <begin position="34"/>
        <end position="44"/>
    </location>
</feature>
<dbReference type="EMBL" id="AVOT02024650">
    <property type="protein sequence ID" value="MBW0515473.1"/>
    <property type="molecule type" value="Genomic_DNA"/>
</dbReference>
<organism evidence="2 3">
    <name type="scientific">Austropuccinia psidii MF-1</name>
    <dbReference type="NCBI Taxonomy" id="1389203"/>
    <lineage>
        <taxon>Eukaryota</taxon>
        <taxon>Fungi</taxon>
        <taxon>Dikarya</taxon>
        <taxon>Basidiomycota</taxon>
        <taxon>Pucciniomycotina</taxon>
        <taxon>Pucciniomycetes</taxon>
        <taxon>Pucciniales</taxon>
        <taxon>Sphaerophragmiaceae</taxon>
        <taxon>Austropuccinia</taxon>
    </lineage>
</organism>
<comment type="caution">
    <text evidence="2">The sequence shown here is derived from an EMBL/GenBank/DDBJ whole genome shotgun (WGS) entry which is preliminary data.</text>
</comment>
<feature type="region of interest" description="Disordered" evidence="1">
    <location>
        <begin position="1"/>
        <end position="84"/>
    </location>
</feature>
<feature type="compositionally biased region" description="Polar residues" evidence="1">
    <location>
        <begin position="63"/>
        <end position="80"/>
    </location>
</feature>
<keyword evidence="3" id="KW-1185">Reference proteome</keyword>
<feature type="region of interest" description="Disordered" evidence="1">
    <location>
        <begin position="111"/>
        <end position="138"/>
    </location>
</feature>
<gene>
    <name evidence="2" type="ORF">O181_055188</name>
</gene>
<evidence type="ECO:0000256" key="1">
    <source>
        <dbReference type="SAM" id="MobiDB-lite"/>
    </source>
</evidence>
<feature type="compositionally biased region" description="Polar residues" evidence="1">
    <location>
        <begin position="117"/>
        <end position="132"/>
    </location>
</feature>
<sequence length="351" mass="38315">MSSSSFSSTVFSGSTRRTHFKHRQTPQADVGQAMSATSQHSQTPPRLPQELDKNLLDMFQKNDPYSNTPHVASSQYNESLSPPKDKISFELSTHDSLVKKASLIVNLHTKPTFPEAPSTQEPIKSPPSNAGKSQRKPHPHDLVSEVLILPYQESPTSDTSYSSMEAQLGTSLSEETEIFKTYSGPVSQGKDSQQNLQEVVNTSGEFLEISTQIADECDSHLDSSSLHAVTNTSVLPESDDNHSTFASIATLCIKDDLPAKQEPVQVPSKSRSIHVEQPNSYLEHKLVNCPQSPLLKGLHEAQDLFKKEPTAAHSTIVAKPAQSPYCTPQILAQGSKPHLQEVSSSHDSLAA</sequence>
<reference evidence="2" key="1">
    <citation type="submission" date="2021-03" db="EMBL/GenBank/DDBJ databases">
        <title>Draft genome sequence of rust myrtle Austropuccinia psidii MF-1, a brazilian biotype.</title>
        <authorList>
            <person name="Quecine M.C."/>
            <person name="Pachon D.M.R."/>
            <person name="Bonatelli M.L."/>
            <person name="Correr F.H."/>
            <person name="Franceschini L.M."/>
            <person name="Leite T.F."/>
            <person name="Margarido G.R.A."/>
            <person name="Almeida C.A."/>
            <person name="Ferrarezi J.A."/>
            <person name="Labate C.A."/>
        </authorList>
    </citation>
    <scope>NUCLEOTIDE SEQUENCE</scope>
    <source>
        <strain evidence="2">MF-1</strain>
    </source>
</reference>
<name>A0A9Q3EAN7_9BASI</name>
<dbReference type="Proteomes" id="UP000765509">
    <property type="component" value="Unassembled WGS sequence"/>
</dbReference>
<evidence type="ECO:0000313" key="2">
    <source>
        <dbReference type="EMBL" id="MBW0515473.1"/>
    </source>
</evidence>
<evidence type="ECO:0000313" key="3">
    <source>
        <dbReference type="Proteomes" id="UP000765509"/>
    </source>
</evidence>
<proteinExistence type="predicted"/>
<feature type="compositionally biased region" description="Low complexity" evidence="1">
    <location>
        <begin position="1"/>
        <end position="15"/>
    </location>
</feature>
<accession>A0A9Q3EAN7</accession>